<proteinExistence type="inferred from homology"/>
<evidence type="ECO:0000313" key="5">
    <source>
        <dbReference type="Proteomes" id="UP000253664"/>
    </source>
</evidence>
<evidence type="ECO:0000259" key="3">
    <source>
        <dbReference type="Pfam" id="PF07814"/>
    </source>
</evidence>
<sequence length="720" mass="79293">MASRPAESAGPRKLRTYGGLSRSRTSTPSKIRQSRTPILSTAAKLAQSSNACLSRGKSVESPGPDNTNSPPILERSSTETSANIHGVGRKRKRPILAMLDERPDYELGDFLERDSKSADLTSRKPSTGSSLVERDYSMEIRRAVAENTSAAGGTAMEDDFKISIPRRRRLIDALTTPECTRANEIGRSAYNESPEASEREADSAERIHAVPDARSGTGNRRSTPISRKVRLTYSQSRTSGESQALEASSPLPAVSMDDSVLPDTQMRSSPIKDQDTYNIFDDPDPQPAIRSVHELRRSGAINRHADEMDDLLIRVGKPGTGSLATRRTALCELAQRLPRDGFAEQFRDHNCRDKVAIDIGEEDDVVCGFALAAALVIFLKSNSAPHLVRQLTRQGLGRFLGRLLRVDDDIDLYTARRHTKLSRMLAASLHEVKHILVEMSIWHGHAPLQLSPRTLSLRLLETISRCSEGQLLQQVANDLGRDLAIVAAGMRTSEILDYALTVFALEVLSGSGISMVSDKAEFSKLHLPRSIFSFLRAALRNWPSERHELGSAVMKLAINTTNTEDGAAAFKVADLSLLADRIGRGFDNVKQAIDCGVLENSVYDDLLLMLGVMINVMEHSHRARTSVDKTALDKIAKLWEDNQPTISEANLVDKSKLSVAVNYLAVLLGYLCLTTRGRARVNTQVGSLVISIRQFVDMCRAVDSRTKELESLATELYRQI</sequence>
<dbReference type="Gene3D" id="1.25.10.10">
    <property type="entry name" value="Leucine-rich Repeat Variant"/>
    <property type="match status" value="2"/>
</dbReference>
<dbReference type="STRING" id="1330021.A0A367LGF5"/>
<comment type="caution">
    <text evidence="4">The sequence shown here is derived from an EMBL/GenBank/DDBJ whole genome shotgun (WGS) entry which is preliminary data.</text>
</comment>
<dbReference type="EMBL" id="LKCN02000006">
    <property type="protein sequence ID" value="RCI13489.1"/>
    <property type="molecule type" value="Genomic_DNA"/>
</dbReference>
<organism evidence="4 5">
    <name type="scientific">Ophiocordyceps polyrhachis-furcata BCC 54312</name>
    <dbReference type="NCBI Taxonomy" id="1330021"/>
    <lineage>
        <taxon>Eukaryota</taxon>
        <taxon>Fungi</taxon>
        <taxon>Dikarya</taxon>
        <taxon>Ascomycota</taxon>
        <taxon>Pezizomycotina</taxon>
        <taxon>Sordariomycetes</taxon>
        <taxon>Hypocreomycetidae</taxon>
        <taxon>Hypocreales</taxon>
        <taxon>Ophiocordycipitaceae</taxon>
        <taxon>Ophiocordyceps</taxon>
    </lineage>
</organism>
<dbReference type="Proteomes" id="UP000253664">
    <property type="component" value="Unassembled WGS sequence"/>
</dbReference>
<comment type="similarity">
    <text evidence="1">Belongs to the WAPL family.</text>
</comment>
<feature type="compositionally biased region" description="Polar residues" evidence="2">
    <location>
        <begin position="216"/>
        <end position="225"/>
    </location>
</feature>
<reference evidence="4 5" key="1">
    <citation type="journal article" date="2015" name="BMC Genomics">
        <title>Insights from the genome of Ophiocordyceps polyrhachis-furcata to pathogenicity and host specificity in insect fungi.</title>
        <authorList>
            <person name="Wichadakul D."/>
            <person name="Kobmoo N."/>
            <person name="Ingsriswang S."/>
            <person name="Tangphatsornruang S."/>
            <person name="Chantasingh D."/>
            <person name="Luangsa-ard J.J."/>
            <person name="Eurwilaichitr L."/>
        </authorList>
    </citation>
    <scope>NUCLEOTIDE SEQUENCE [LARGE SCALE GENOMIC DNA]</scope>
    <source>
        <strain evidence="4 5">BCC 54312</strain>
    </source>
</reference>
<feature type="compositionally biased region" description="Polar residues" evidence="2">
    <location>
        <begin position="232"/>
        <end position="246"/>
    </location>
</feature>
<dbReference type="Pfam" id="PF07814">
    <property type="entry name" value="WAPL"/>
    <property type="match status" value="1"/>
</dbReference>
<dbReference type="AlphaFoldDB" id="A0A367LGF5"/>
<feature type="domain" description="Wings apart-like protein C-terminal" evidence="3">
    <location>
        <begin position="289"/>
        <end position="622"/>
    </location>
</feature>
<keyword evidence="5" id="KW-1185">Reference proteome</keyword>
<evidence type="ECO:0000256" key="2">
    <source>
        <dbReference type="SAM" id="MobiDB-lite"/>
    </source>
</evidence>
<accession>A0A367LGF5</accession>
<feature type="non-terminal residue" evidence="4">
    <location>
        <position position="720"/>
    </location>
</feature>
<evidence type="ECO:0000256" key="1">
    <source>
        <dbReference type="ARBA" id="ARBA00006854"/>
    </source>
</evidence>
<feature type="compositionally biased region" description="Polar residues" evidence="2">
    <location>
        <begin position="22"/>
        <end position="39"/>
    </location>
</feature>
<evidence type="ECO:0000313" key="4">
    <source>
        <dbReference type="EMBL" id="RCI13489.1"/>
    </source>
</evidence>
<dbReference type="InterPro" id="IPR022771">
    <property type="entry name" value="WAPL_C"/>
</dbReference>
<protein>
    <recommendedName>
        <fullName evidence="3">Wings apart-like protein C-terminal domain-containing protein</fullName>
    </recommendedName>
</protein>
<dbReference type="PANTHER" id="PTHR22100">
    <property type="entry name" value="WINGS APART-LIKE PROTEIN HOMOLOG"/>
    <property type="match status" value="1"/>
</dbReference>
<dbReference type="InterPro" id="IPR011989">
    <property type="entry name" value="ARM-like"/>
</dbReference>
<feature type="region of interest" description="Disordered" evidence="2">
    <location>
        <begin position="1"/>
        <end position="95"/>
    </location>
</feature>
<name>A0A367LGF5_9HYPO</name>
<feature type="region of interest" description="Disordered" evidence="2">
    <location>
        <begin position="184"/>
        <end position="286"/>
    </location>
</feature>
<gene>
    <name evidence="4" type="ORF">L249_5523</name>
</gene>
<dbReference type="OrthoDB" id="78088at2759"/>
<feature type="compositionally biased region" description="Basic and acidic residues" evidence="2">
    <location>
        <begin position="196"/>
        <end position="211"/>
    </location>
</feature>
<dbReference type="PANTHER" id="PTHR22100:SF13">
    <property type="entry name" value="WINGS APART-LIKE PROTEIN HOMOLOG"/>
    <property type="match status" value="1"/>
</dbReference>
<dbReference type="InterPro" id="IPR039874">
    <property type="entry name" value="WAPL"/>
</dbReference>